<dbReference type="InParanoid" id="A0A543B3D7"/>
<sequence length="330" mass="36392">MSTPIALPLCDPQTSPSDIVDDVDRWIGSPPLAELVERFSGKIDYSGTTEATLDQLLAFSADHWDFRGGRERDQARRVEFDEPTAAAILDAVAALGLRRDTWPRFTRYDHLVVLGGLIGGCLARTRYAAELIRRGIDVAEINAIGGFRIMGEAERVRAEELGAPDCRFELDGLVAALRIVFDSGPLTTVDSGGSPDVDPPRAWSIAEQGVTFEGTDRLLRATAGPSSQPERRRADTGDSMRFWAEKAAKVRPGDRVLVVTSPRFVPFQHCDAVRILGLGYGCAIDTVGMRTEWLPDSLGMTEPAPDQYLQELRSTFFSMRRLVDAARQRR</sequence>
<evidence type="ECO:0000313" key="2">
    <source>
        <dbReference type="Proteomes" id="UP000317043"/>
    </source>
</evidence>
<organism evidence="1 2">
    <name type="scientific">Stackebrandtia endophytica</name>
    <dbReference type="NCBI Taxonomy" id="1496996"/>
    <lineage>
        <taxon>Bacteria</taxon>
        <taxon>Bacillati</taxon>
        <taxon>Actinomycetota</taxon>
        <taxon>Actinomycetes</taxon>
        <taxon>Glycomycetales</taxon>
        <taxon>Glycomycetaceae</taxon>
        <taxon>Stackebrandtia</taxon>
    </lineage>
</organism>
<dbReference type="AlphaFoldDB" id="A0A543B3D7"/>
<dbReference type="Proteomes" id="UP000317043">
    <property type="component" value="Unassembled WGS sequence"/>
</dbReference>
<protein>
    <submittedName>
        <fullName evidence="1">Uncharacterized protein</fullName>
    </submittedName>
</protein>
<dbReference type="OrthoDB" id="4683304at2"/>
<reference evidence="1 2" key="1">
    <citation type="submission" date="2019-06" db="EMBL/GenBank/DDBJ databases">
        <title>Sequencing the genomes of 1000 actinobacteria strains.</title>
        <authorList>
            <person name="Klenk H.-P."/>
        </authorList>
    </citation>
    <scope>NUCLEOTIDE SEQUENCE [LARGE SCALE GENOMIC DNA]</scope>
    <source>
        <strain evidence="1 2">DSM 45928</strain>
    </source>
</reference>
<gene>
    <name evidence="1" type="ORF">FB566_4937</name>
</gene>
<evidence type="ECO:0000313" key="1">
    <source>
        <dbReference type="EMBL" id="TQL79336.1"/>
    </source>
</evidence>
<keyword evidence="2" id="KW-1185">Reference proteome</keyword>
<accession>A0A543B3D7</accession>
<dbReference type="EMBL" id="VFOW01000001">
    <property type="protein sequence ID" value="TQL79336.1"/>
    <property type="molecule type" value="Genomic_DNA"/>
</dbReference>
<proteinExistence type="predicted"/>
<dbReference type="RefSeq" id="WP_142044562.1">
    <property type="nucleotide sequence ID" value="NZ_JBHTGS010000002.1"/>
</dbReference>
<comment type="caution">
    <text evidence="1">The sequence shown here is derived from an EMBL/GenBank/DDBJ whole genome shotgun (WGS) entry which is preliminary data.</text>
</comment>
<name>A0A543B3D7_9ACTN</name>